<dbReference type="Pfam" id="PF22106">
    <property type="entry name" value="NGO1945_C"/>
    <property type="match status" value="1"/>
</dbReference>
<sequence length="248" mass="29109">MKAPNLKHFQQDFGDYIRKQAHESCDTIPKRVGELYQTLIFRAVAGFVNQCFPVCRKIIDEPVWHRLLLSFIKQGDMSSPYFSEINKQFVDYLDEDIITAFDLHPCVAELAHYEWIELYVDNLPNIPPKLFLEEDNRQIFINSTLQVLKYSWEVHQIGSEYLPTKPQDTFVLVYRSLDEGYQTAFMQINIVSFIVLTFIQETDKVYPSPADLIVDIVNYFGLKADLMDQTEELFRTLFDAQVMIEIKR</sequence>
<evidence type="ECO:0000313" key="3">
    <source>
        <dbReference type="EMBL" id="OOR85568.1"/>
    </source>
</evidence>
<dbReference type="AlphaFoldDB" id="A0A1S9ZQB6"/>
<comment type="caution">
    <text evidence="3">The sequence shown here is derived from an EMBL/GenBank/DDBJ whole genome shotgun (WGS) entry which is preliminary data.</text>
</comment>
<dbReference type="Gene3D" id="1.10.150.690">
    <property type="entry name" value="DUF2063"/>
    <property type="match status" value="1"/>
</dbReference>
<gene>
    <name evidence="3" type="ORF">B0180_01915</name>
</gene>
<accession>A0A1S9ZQB6</accession>
<evidence type="ECO:0000259" key="1">
    <source>
        <dbReference type="Pfam" id="PF09836"/>
    </source>
</evidence>
<reference evidence="3 4" key="1">
    <citation type="submission" date="2017-02" db="EMBL/GenBank/DDBJ databases">
        <title>Draft genome sequence of Moraxella canis CCUG 8415A type strain.</title>
        <authorList>
            <person name="Engstrom-Jakobsson H."/>
            <person name="Salva-Serra F."/>
            <person name="Thorell K."/>
            <person name="Gonzales-Siles L."/>
            <person name="Karlsson R."/>
            <person name="Boulund F."/>
            <person name="Engstrand L."/>
            <person name="Moore E."/>
        </authorList>
    </citation>
    <scope>NUCLEOTIDE SEQUENCE [LARGE SCALE GENOMIC DNA]</scope>
    <source>
        <strain evidence="3 4">CCUG 8415A</strain>
    </source>
</reference>
<dbReference type="InterPro" id="IPR018640">
    <property type="entry name" value="DUF2063"/>
</dbReference>
<proteinExistence type="predicted"/>
<feature type="domain" description="NGO1945-like C-terminal" evidence="2">
    <location>
        <begin position="142"/>
        <end position="235"/>
    </location>
</feature>
<dbReference type="InterPro" id="IPR054098">
    <property type="entry name" value="NGO1945-like_C"/>
</dbReference>
<evidence type="ECO:0000313" key="4">
    <source>
        <dbReference type="Proteomes" id="UP000190322"/>
    </source>
</evidence>
<dbReference type="Proteomes" id="UP000190322">
    <property type="component" value="Unassembled WGS sequence"/>
</dbReference>
<feature type="domain" description="Putative DNA-binding" evidence="1">
    <location>
        <begin position="9"/>
        <end position="93"/>
    </location>
</feature>
<dbReference type="Pfam" id="PF09836">
    <property type="entry name" value="DUF2063"/>
    <property type="match status" value="1"/>
</dbReference>
<dbReference type="InterPro" id="IPR044922">
    <property type="entry name" value="DUF2063_N_sf"/>
</dbReference>
<protein>
    <submittedName>
        <fullName evidence="3">Uncharacterized protein</fullName>
    </submittedName>
</protein>
<dbReference type="Gene3D" id="3.90.930.50">
    <property type="match status" value="1"/>
</dbReference>
<dbReference type="EMBL" id="MUXT01000001">
    <property type="protein sequence ID" value="OOR85568.1"/>
    <property type="molecule type" value="Genomic_DNA"/>
</dbReference>
<evidence type="ECO:0000259" key="2">
    <source>
        <dbReference type="Pfam" id="PF22106"/>
    </source>
</evidence>
<name>A0A1S9ZQB6_9GAMM</name>
<organism evidence="3 4">
    <name type="scientific">Moraxella canis</name>
    <dbReference type="NCBI Taxonomy" id="90239"/>
    <lineage>
        <taxon>Bacteria</taxon>
        <taxon>Pseudomonadati</taxon>
        <taxon>Pseudomonadota</taxon>
        <taxon>Gammaproteobacteria</taxon>
        <taxon>Moraxellales</taxon>
        <taxon>Moraxellaceae</taxon>
        <taxon>Moraxella</taxon>
    </lineage>
</organism>
<dbReference type="RefSeq" id="WP_078255413.1">
    <property type="nucleotide sequence ID" value="NZ_MUXT01000001.1"/>
</dbReference>